<dbReference type="InParanoid" id="A0A067PDC8"/>
<sequence>MALAPSTSSIHPIAPSLASLNRQDAKPSLAYEMRLVKPTQRSNDSIPLPDIDSGSPHSCLSDLLQMSTIAATHRHYFTTNLVSPTQKSDFGSPSPLISPFRVQKHDSADATCDQIPPRTPGRPSWKASEARAQLNHLDSPNINRPFLLKTGTIAPVAIVIGYFFSTRLLILHTSQQPYCGFDFIFIFDFAPTPPPPCLACPQRHPTIKRVGSQMAAPPFL</sequence>
<protein>
    <submittedName>
        <fullName evidence="1">Uncharacterized protein</fullName>
    </submittedName>
</protein>
<gene>
    <name evidence="1" type="ORF">JAAARDRAFT_210334</name>
</gene>
<dbReference type="AlphaFoldDB" id="A0A067PDC8"/>
<proteinExistence type="predicted"/>
<keyword evidence="2" id="KW-1185">Reference proteome</keyword>
<dbReference type="HOGENOM" id="CLU_1256198_0_0_1"/>
<evidence type="ECO:0000313" key="1">
    <source>
        <dbReference type="EMBL" id="KDQ52908.1"/>
    </source>
</evidence>
<evidence type="ECO:0000313" key="2">
    <source>
        <dbReference type="Proteomes" id="UP000027265"/>
    </source>
</evidence>
<organism evidence="1 2">
    <name type="scientific">Jaapia argillacea MUCL 33604</name>
    <dbReference type="NCBI Taxonomy" id="933084"/>
    <lineage>
        <taxon>Eukaryota</taxon>
        <taxon>Fungi</taxon>
        <taxon>Dikarya</taxon>
        <taxon>Basidiomycota</taxon>
        <taxon>Agaricomycotina</taxon>
        <taxon>Agaricomycetes</taxon>
        <taxon>Agaricomycetidae</taxon>
        <taxon>Jaapiales</taxon>
        <taxon>Jaapiaceae</taxon>
        <taxon>Jaapia</taxon>
    </lineage>
</organism>
<reference evidence="2" key="1">
    <citation type="journal article" date="2014" name="Proc. Natl. Acad. Sci. U.S.A.">
        <title>Extensive sampling of basidiomycete genomes demonstrates inadequacy of the white-rot/brown-rot paradigm for wood decay fungi.</title>
        <authorList>
            <person name="Riley R."/>
            <person name="Salamov A.A."/>
            <person name="Brown D.W."/>
            <person name="Nagy L.G."/>
            <person name="Floudas D."/>
            <person name="Held B.W."/>
            <person name="Levasseur A."/>
            <person name="Lombard V."/>
            <person name="Morin E."/>
            <person name="Otillar R."/>
            <person name="Lindquist E.A."/>
            <person name="Sun H."/>
            <person name="LaButti K.M."/>
            <person name="Schmutz J."/>
            <person name="Jabbour D."/>
            <person name="Luo H."/>
            <person name="Baker S.E."/>
            <person name="Pisabarro A.G."/>
            <person name="Walton J.D."/>
            <person name="Blanchette R.A."/>
            <person name="Henrissat B."/>
            <person name="Martin F."/>
            <person name="Cullen D."/>
            <person name="Hibbett D.S."/>
            <person name="Grigoriev I.V."/>
        </authorList>
    </citation>
    <scope>NUCLEOTIDE SEQUENCE [LARGE SCALE GENOMIC DNA]</scope>
    <source>
        <strain evidence="2">MUCL 33604</strain>
    </source>
</reference>
<accession>A0A067PDC8</accession>
<name>A0A067PDC8_9AGAM</name>
<dbReference type="EMBL" id="KL197737">
    <property type="protein sequence ID" value="KDQ52908.1"/>
    <property type="molecule type" value="Genomic_DNA"/>
</dbReference>
<dbReference type="Proteomes" id="UP000027265">
    <property type="component" value="Unassembled WGS sequence"/>
</dbReference>